<organism evidence="1 2">
    <name type="scientific">Phlebia brevispora</name>
    <dbReference type="NCBI Taxonomy" id="194682"/>
    <lineage>
        <taxon>Eukaryota</taxon>
        <taxon>Fungi</taxon>
        <taxon>Dikarya</taxon>
        <taxon>Basidiomycota</taxon>
        <taxon>Agaricomycotina</taxon>
        <taxon>Agaricomycetes</taxon>
        <taxon>Polyporales</taxon>
        <taxon>Meruliaceae</taxon>
        <taxon>Phlebia</taxon>
    </lineage>
</organism>
<evidence type="ECO:0000313" key="2">
    <source>
        <dbReference type="Proteomes" id="UP001148662"/>
    </source>
</evidence>
<dbReference type="Proteomes" id="UP001148662">
    <property type="component" value="Unassembled WGS sequence"/>
</dbReference>
<proteinExistence type="predicted"/>
<gene>
    <name evidence="1" type="ORF">NM688_g4220</name>
</gene>
<sequence>MIQTPAQTPIRRGSATAAHRLGRRPISSFSSTTTTMAGALANARKHLPRIADEDRESRFGQVFGVSGPVVIAENMNGSAMYELVRVGHDELVGEVIRIDADKATIQVYEETSGVTVGDPVLRTGKPLSVELGPGLMGNIVDGIQRPLRSIQELSKSIYIPRGINTEALDRTLSWDFDPINFKVGDHISGGDIFGKVYENSLVDDHKVMLSPRALGTITRIAEKGSYHVDDIILETEFEGKTTKHTMMQVWPVRAPRPVTEKHTADHPLLTGQRILDALFPCVQGGTTAIPGAFGCGKTVISQAISKYSNSDIMIYMAEVLMDFPELTMEIGDRQEPIMKRTTLVANTSNMPVAAREASIYTGITLAEYWRDQGKNVAMMADSTSRWAEALREISGRLAEMPADSGYPAYLSTKLASFYERAGKVTTLGNPGSGTYVSSVLSPPGGDFSDPVTAATLGIVQVFWGLDKRLAQRKHFPSVNWNISYSKYTKVLEPHYETTEPGFVELRTRTKEILQKEEDLAEIVQLVGKSALGENDKITLEVARMLKDDFLQQNGMSEYDRFCPFYKTSAMLKNFVAFHDSALKAVATGDVTFAKIRDSCNDLMYKLSQMKFESPSQGKEPIREKMDALYNEIQERFRQLVE</sequence>
<accession>A0ACC1T3P0</accession>
<name>A0ACC1T3P0_9APHY</name>
<protein>
    <submittedName>
        <fullName evidence="1">Uncharacterized protein</fullName>
    </submittedName>
</protein>
<reference evidence="1" key="1">
    <citation type="submission" date="2022-07" db="EMBL/GenBank/DDBJ databases">
        <title>Genome Sequence of Phlebia brevispora.</title>
        <authorList>
            <person name="Buettner E."/>
        </authorList>
    </citation>
    <scope>NUCLEOTIDE SEQUENCE</scope>
    <source>
        <strain evidence="1">MPL23</strain>
    </source>
</reference>
<evidence type="ECO:0000313" key="1">
    <source>
        <dbReference type="EMBL" id="KAJ3552302.1"/>
    </source>
</evidence>
<dbReference type="EMBL" id="JANHOG010000677">
    <property type="protein sequence ID" value="KAJ3552302.1"/>
    <property type="molecule type" value="Genomic_DNA"/>
</dbReference>
<keyword evidence="2" id="KW-1185">Reference proteome</keyword>
<comment type="caution">
    <text evidence="1">The sequence shown here is derived from an EMBL/GenBank/DDBJ whole genome shotgun (WGS) entry which is preliminary data.</text>
</comment>